<dbReference type="GO" id="GO:0085020">
    <property type="term" value="P:protein K6-linked ubiquitination"/>
    <property type="evidence" value="ECO:0007669"/>
    <property type="project" value="TreeGrafter"/>
</dbReference>
<dbReference type="InterPro" id="IPR002110">
    <property type="entry name" value="Ankyrin_rpt"/>
</dbReference>
<reference evidence="4" key="1">
    <citation type="submission" date="2016-04" db="EMBL/GenBank/DDBJ databases">
        <authorList>
            <person name="Evans L.H."/>
            <person name="Alamgir A."/>
            <person name="Owens N."/>
            <person name="Weber N.D."/>
            <person name="Virtaneva K."/>
            <person name="Barbian K."/>
            <person name="Babar A."/>
            <person name="Rosenke K."/>
        </authorList>
    </citation>
    <scope>NUCLEOTIDE SEQUENCE</scope>
    <source>
        <strain evidence="4">Nono1</strain>
    </source>
</reference>
<name>A0A1M4E0P0_9ACTN</name>
<keyword evidence="1" id="KW-0677">Repeat</keyword>
<dbReference type="EMBL" id="LT559118">
    <property type="protein sequence ID" value="SBO92377.1"/>
    <property type="molecule type" value="Genomic_DNA"/>
</dbReference>
<dbReference type="RefSeq" id="WP_225271652.1">
    <property type="nucleotide sequence ID" value="NZ_CP084058.1"/>
</dbReference>
<feature type="repeat" description="ANK" evidence="3">
    <location>
        <begin position="194"/>
        <end position="220"/>
    </location>
</feature>
<dbReference type="AlphaFoldDB" id="A0A1M4E0P0"/>
<organism evidence="4">
    <name type="scientific">Nonomuraea gerenzanensis</name>
    <dbReference type="NCBI Taxonomy" id="93944"/>
    <lineage>
        <taxon>Bacteria</taxon>
        <taxon>Bacillati</taxon>
        <taxon>Actinomycetota</taxon>
        <taxon>Actinomycetes</taxon>
        <taxon>Streptosporangiales</taxon>
        <taxon>Streptosporangiaceae</taxon>
        <taxon>Nonomuraea</taxon>
    </lineage>
</organism>
<evidence type="ECO:0000313" key="4">
    <source>
        <dbReference type="EMBL" id="SBO92377.1"/>
    </source>
</evidence>
<evidence type="ECO:0000256" key="3">
    <source>
        <dbReference type="PROSITE-ProRule" id="PRU00023"/>
    </source>
</evidence>
<dbReference type="PROSITE" id="PS50088">
    <property type="entry name" value="ANK_REPEAT"/>
    <property type="match status" value="3"/>
</dbReference>
<feature type="repeat" description="ANK" evidence="3">
    <location>
        <begin position="156"/>
        <end position="193"/>
    </location>
</feature>
<evidence type="ECO:0000256" key="1">
    <source>
        <dbReference type="ARBA" id="ARBA00022737"/>
    </source>
</evidence>
<dbReference type="PANTHER" id="PTHR24171">
    <property type="entry name" value="ANKYRIN REPEAT DOMAIN-CONTAINING PROTEIN 39-RELATED"/>
    <property type="match status" value="1"/>
</dbReference>
<dbReference type="Pfam" id="PF12796">
    <property type="entry name" value="Ank_2"/>
    <property type="match status" value="2"/>
</dbReference>
<evidence type="ECO:0000256" key="2">
    <source>
        <dbReference type="ARBA" id="ARBA00023043"/>
    </source>
</evidence>
<gene>
    <name evidence="4" type="ORF">BN4615_P1891</name>
</gene>
<dbReference type="Gene3D" id="1.25.40.20">
    <property type="entry name" value="Ankyrin repeat-containing domain"/>
    <property type="match status" value="1"/>
</dbReference>
<dbReference type="PROSITE" id="PS50297">
    <property type="entry name" value="ANK_REP_REGION"/>
    <property type="match status" value="2"/>
</dbReference>
<sequence length="220" mass="23195">MTSLLGSLLTACTIRTRKPEGENVADEELLAAAARGDAAAVRDALDAGADIETRDDRRRTALLLAALADHVEAAEVLVRAGADPDAQDARRDTPWLVTGVTGSVAMLRTLLPAGPDLTVRNRYGGVSLIPACERGHVDYVREVLKTGINVDHVNDLGWTGLLEAVILGDGSRPYQEIVRLLIAAGADVNLADREGVTPLAHARTKGQTEVAALLRAAGAR</sequence>
<protein>
    <submittedName>
        <fullName evidence="4">Ankyrin repeat protein</fullName>
    </submittedName>
</protein>
<accession>A0A1M4E0P0</accession>
<keyword evidence="2 3" id="KW-0040">ANK repeat</keyword>
<dbReference type="SUPFAM" id="SSF48403">
    <property type="entry name" value="Ankyrin repeat"/>
    <property type="match status" value="1"/>
</dbReference>
<dbReference type="SMART" id="SM00248">
    <property type="entry name" value="ANK"/>
    <property type="match status" value="5"/>
</dbReference>
<dbReference type="PANTHER" id="PTHR24171:SF8">
    <property type="entry name" value="BRCA1-ASSOCIATED RING DOMAIN PROTEIN 1"/>
    <property type="match status" value="1"/>
</dbReference>
<dbReference type="GO" id="GO:0004842">
    <property type="term" value="F:ubiquitin-protein transferase activity"/>
    <property type="evidence" value="ECO:0007669"/>
    <property type="project" value="TreeGrafter"/>
</dbReference>
<dbReference type="InterPro" id="IPR036770">
    <property type="entry name" value="Ankyrin_rpt-contain_sf"/>
</dbReference>
<proteinExistence type="predicted"/>
<feature type="repeat" description="ANK" evidence="3">
    <location>
        <begin position="57"/>
        <end position="89"/>
    </location>
</feature>